<dbReference type="EnsemblMetazoa" id="ENSAATROPT006404">
    <property type="protein sequence ID" value="ENSAATROPP005806"/>
    <property type="gene ID" value="ENSAATROPG005191"/>
</dbReference>
<protein>
    <recommendedName>
        <fullName evidence="4">Thymidylate kinase</fullName>
        <ecNumber evidence="3">2.7.4.9</ecNumber>
    </recommendedName>
</protein>
<dbReference type="GO" id="GO:0005634">
    <property type="term" value="C:nucleus"/>
    <property type="evidence" value="ECO:0007669"/>
    <property type="project" value="TreeGrafter"/>
</dbReference>
<keyword evidence="7" id="KW-0547">Nucleotide-binding</keyword>
<evidence type="ECO:0000256" key="4">
    <source>
        <dbReference type="ARBA" id="ARBA00017144"/>
    </source>
</evidence>
<dbReference type="Proteomes" id="UP000075880">
    <property type="component" value="Unassembled WGS sequence"/>
</dbReference>
<keyword evidence="9" id="KW-0067">ATP-binding</keyword>
<organism evidence="11">
    <name type="scientific">Anopheles atroparvus</name>
    <name type="common">European mosquito</name>
    <dbReference type="NCBI Taxonomy" id="41427"/>
    <lineage>
        <taxon>Eukaryota</taxon>
        <taxon>Metazoa</taxon>
        <taxon>Ecdysozoa</taxon>
        <taxon>Arthropoda</taxon>
        <taxon>Hexapoda</taxon>
        <taxon>Insecta</taxon>
        <taxon>Pterygota</taxon>
        <taxon>Neoptera</taxon>
        <taxon>Endopterygota</taxon>
        <taxon>Diptera</taxon>
        <taxon>Nematocera</taxon>
        <taxon>Culicoidea</taxon>
        <taxon>Culicidae</taxon>
        <taxon>Anophelinae</taxon>
        <taxon>Anopheles</taxon>
    </lineage>
</organism>
<dbReference type="CDD" id="cd01672">
    <property type="entry name" value="TMPK"/>
    <property type="match status" value="1"/>
</dbReference>
<evidence type="ECO:0000259" key="10">
    <source>
        <dbReference type="Pfam" id="PF02223"/>
    </source>
</evidence>
<dbReference type="Gene3D" id="3.40.50.300">
    <property type="entry name" value="P-loop containing nucleotide triphosphate hydrolases"/>
    <property type="match status" value="1"/>
</dbReference>
<dbReference type="GO" id="GO:0006233">
    <property type="term" value="P:dTDP biosynthetic process"/>
    <property type="evidence" value="ECO:0007669"/>
    <property type="project" value="InterPro"/>
</dbReference>
<dbReference type="GO" id="GO:0004798">
    <property type="term" value="F:dTMP kinase activity"/>
    <property type="evidence" value="ECO:0007669"/>
    <property type="project" value="UniProtKB-EC"/>
</dbReference>
<dbReference type="OrthoDB" id="425602at2759"/>
<comment type="pathway">
    <text evidence="1">Pyrimidine metabolism; dTTP biosynthesis.</text>
</comment>
<dbReference type="FunFam" id="3.40.50.300:FF:000679">
    <property type="entry name" value="Thymidylate kinase"/>
    <property type="match status" value="1"/>
</dbReference>
<evidence type="ECO:0000256" key="2">
    <source>
        <dbReference type="ARBA" id="ARBA00009776"/>
    </source>
</evidence>
<dbReference type="InterPro" id="IPR018095">
    <property type="entry name" value="Thymidylate_kin_CS"/>
</dbReference>
<accession>A0A182IQX1</accession>
<dbReference type="HAMAP" id="MF_00165">
    <property type="entry name" value="Thymidylate_kinase"/>
    <property type="match status" value="1"/>
</dbReference>
<evidence type="ECO:0000256" key="6">
    <source>
        <dbReference type="ARBA" id="ARBA00022727"/>
    </source>
</evidence>
<dbReference type="GO" id="GO:0004550">
    <property type="term" value="F:nucleoside diphosphate kinase activity"/>
    <property type="evidence" value="ECO:0007669"/>
    <property type="project" value="TreeGrafter"/>
</dbReference>
<dbReference type="InterPro" id="IPR018094">
    <property type="entry name" value="Thymidylate_kinase"/>
</dbReference>
<keyword evidence="5" id="KW-0808">Transferase</keyword>
<dbReference type="GO" id="GO:0006227">
    <property type="term" value="P:dUDP biosynthetic process"/>
    <property type="evidence" value="ECO:0007669"/>
    <property type="project" value="TreeGrafter"/>
</dbReference>
<dbReference type="STRING" id="41427.A0A182IQX1"/>
<evidence type="ECO:0000256" key="3">
    <source>
        <dbReference type="ARBA" id="ARBA00012980"/>
    </source>
</evidence>
<evidence type="ECO:0000256" key="1">
    <source>
        <dbReference type="ARBA" id="ARBA00004992"/>
    </source>
</evidence>
<dbReference type="SUPFAM" id="SSF52540">
    <property type="entry name" value="P-loop containing nucleoside triphosphate hydrolases"/>
    <property type="match status" value="1"/>
</dbReference>
<dbReference type="PANTHER" id="PTHR10344:SF1">
    <property type="entry name" value="THYMIDYLATE KINASE"/>
    <property type="match status" value="1"/>
</dbReference>
<dbReference type="GO" id="GO:0005829">
    <property type="term" value="C:cytosol"/>
    <property type="evidence" value="ECO:0007669"/>
    <property type="project" value="TreeGrafter"/>
</dbReference>
<feature type="domain" description="Thymidylate kinase-like" evidence="10">
    <location>
        <begin position="40"/>
        <end position="215"/>
    </location>
</feature>
<dbReference type="EC" id="2.7.4.9" evidence="3"/>
<evidence type="ECO:0000313" key="12">
    <source>
        <dbReference type="Proteomes" id="UP000075880"/>
    </source>
</evidence>
<evidence type="ECO:0000313" key="11">
    <source>
        <dbReference type="EnsemblMetazoa" id="AATE003765-PA.1"/>
    </source>
</evidence>
<evidence type="ECO:0000256" key="5">
    <source>
        <dbReference type="ARBA" id="ARBA00022679"/>
    </source>
</evidence>
<dbReference type="VEuPathDB" id="VectorBase:AATE003765"/>
<reference evidence="11" key="2">
    <citation type="submission" date="2022-08" db="UniProtKB">
        <authorList>
            <consortium name="EnsemblMetazoa"/>
        </authorList>
    </citation>
    <scope>IDENTIFICATION</scope>
    <source>
        <strain evidence="11">EBRO</strain>
    </source>
</reference>
<dbReference type="PROSITE" id="PS01331">
    <property type="entry name" value="THYMIDYLATE_KINASE"/>
    <property type="match status" value="1"/>
</dbReference>
<dbReference type="InterPro" id="IPR039430">
    <property type="entry name" value="Thymidylate_kin-like_dom"/>
</dbReference>
<evidence type="ECO:0000256" key="9">
    <source>
        <dbReference type="ARBA" id="ARBA00022840"/>
    </source>
</evidence>
<proteinExistence type="inferred from homology"/>
<keyword evidence="6" id="KW-0545">Nucleotide biosynthesis</keyword>
<dbReference type="NCBIfam" id="TIGR00041">
    <property type="entry name" value="DTMP_kinase"/>
    <property type="match status" value="1"/>
</dbReference>
<dbReference type="GO" id="GO:0006235">
    <property type="term" value="P:dTTP biosynthetic process"/>
    <property type="evidence" value="ECO:0007669"/>
    <property type="project" value="TreeGrafter"/>
</dbReference>
<reference evidence="12" key="1">
    <citation type="submission" date="2021-09" db="EMBL/GenBank/DDBJ databases">
        <authorList>
            <consortium name="Infravec"/>
            <person name="Campbell I L."/>
            <person name="Maslen G."/>
            <person name="Yates A."/>
        </authorList>
    </citation>
    <scope>NUCLEOTIDE SEQUENCE [LARGE SCALE GENOMIC DNA]</scope>
    <source>
        <strain evidence="12">Infravec2 EBRE</strain>
    </source>
</reference>
<dbReference type="Pfam" id="PF02223">
    <property type="entry name" value="Thymidylate_kin"/>
    <property type="match status" value="1"/>
</dbReference>
<dbReference type="InterPro" id="IPR027417">
    <property type="entry name" value="P-loop_NTPase"/>
</dbReference>
<evidence type="ECO:0000256" key="7">
    <source>
        <dbReference type="ARBA" id="ARBA00022741"/>
    </source>
</evidence>
<dbReference type="EnsemblMetazoa" id="AATE003765-RA">
    <property type="protein sequence ID" value="AATE003765-PA.1"/>
    <property type="gene ID" value="AATE003765"/>
</dbReference>
<name>A0A182IQX1_ANOAO</name>
<keyword evidence="12" id="KW-1185">Reference proteome</keyword>
<sequence length="237" mass="27040">MWGQIAKLLLLNLRPNIKSISEAARSMAENHSKRGVLIVFEGCDRTGKTTQCKKLVTQLNDAGFAAQFMNFPDRNTQCGQLINRYLTRQDDFTDEGIHLMFTLNRWEKMKEMEKLLRTGVSLIVDRYSYSGVAFSAAKGLNMDWCKAPEAGLLKPDLVVLLTLSPQAIARRGGFGDERYEVTEFQNTVMDKYLLLNDEQYWKVLDADKKIDDLAADLYNITIDTIKKCETNPLAKLW</sequence>
<keyword evidence="8" id="KW-0418">Kinase</keyword>
<evidence type="ECO:0000256" key="8">
    <source>
        <dbReference type="ARBA" id="ARBA00022777"/>
    </source>
</evidence>
<dbReference type="PANTHER" id="PTHR10344">
    <property type="entry name" value="THYMIDYLATE KINASE"/>
    <property type="match status" value="1"/>
</dbReference>
<dbReference type="AlphaFoldDB" id="A0A182IQX1"/>
<dbReference type="GO" id="GO:0005524">
    <property type="term" value="F:ATP binding"/>
    <property type="evidence" value="ECO:0007669"/>
    <property type="project" value="UniProtKB-KW"/>
</dbReference>
<dbReference type="GO" id="GO:0005739">
    <property type="term" value="C:mitochondrion"/>
    <property type="evidence" value="ECO:0007669"/>
    <property type="project" value="TreeGrafter"/>
</dbReference>
<comment type="similarity">
    <text evidence="2">Belongs to the thymidylate kinase family.</text>
</comment>